<accession>A0ABU8N6E6</accession>
<name>A0ABU8N6E6_9PSEU</name>
<proteinExistence type="predicted"/>
<dbReference type="Proteomes" id="UP001370100">
    <property type="component" value="Unassembled WGS sequence"/>
</dbReference>
<reference evidence="1 2" key="1">
    <citation type="submission" date="2024-03" db="EMBL/GenBank/DDBJ databases">
        <title>Actinomycetospora sp. OC33-EN06, a novel actinomycete isolated from wild orchid (Aerides multiflora).</title>
        <authorList>
            <person name="Suriyachadkun C."/>
        </authorList>
    </citation>
    <scope>NUCLEOTIDE SEQUENCE [LARGE SCALE GENOMIC DNA]</scope>
    <source>
        <strain evidence="1 2">OC33-EN06</strain>
    </source>
</reference>
<gene>
    <name evidence="1" type="ORF">WCD41_16080</name>
</gene>
<evidence type="ECO:0000313" key="1">
    <source>
        <dbReference type="EMBL" id="MEJ2887980.1"/>
    </source>
</evidence>
<dbReference type="EMBL" id="JBBEGL010000004">
    <property type="protein sequence ID" value="MEJ2887980.1"/>
    <property type="molecule type" value="Genomic_DNA"/>
</dbReference>
<comment type="caution">
    <text evidence="1">The sequence shown here is derived from an EMBL/GenBank/DDBJ whole genome shotgun (WGS) entry which is preliminary data.</text>
</comment>
<organism evidence="1 2">
    <name type="scientific">Actinomycetospora aeridis</name>
    <dbReference type="NCBI Taxonomy" id="3129231"/>
    <lineage>
        <taxon>Bacteria</taxon>
        <taxon>Bacillati</taxon>
        <taxon>Actinomycetota</taxon>
        <taxon>Actinomycetes</taxon>
        <taxon>Pseudonocardiales</taxon>
        <taxon>Pseudonocardiaceae</taxon>
        <taxon>Actinomycetospora</taxon>
    </lineage>
</organism>
<keyword evidence="2" id="KW-1185">Reference proteome</keyword>
<sequence length="74" mass="8373">MSWECTSCARVERDDASVLVDGVCHHCGVLLCRDDQYVVWDRDVLGATAGGRWAVHCRTCRDDNHRWAVRGVAR</sequence>
<dbReference type="RefSeq" id="WP_337714471.1">
    <property type="nucleotide sequence ID" value="NZ_JBBEGL010000004.1"/>
</dbReference>
<evidence type="ECO:0000313" key="2">
    <source>
        <dbReference type="Proteomes" id="UP001370100"/>
    </source>
</evidence>
<protein>
    <submittedName>
        <fullName evidence="1">Uncharacterized protein</fullName>
    </submittedName>
</protein>